<proteinExistence type="predicted"/>
<organism evidence="3 4">
    <name type="scientific">Christiangramia fulva</name>
    <dbReference type="NCBI Taxonomy" id="2126553"/>
    <lineage>
        <taxon>Bacteria</taxon>
        <taxon>Pseudomonadati</taxon>
        <taxon>Bacteroidota</taxon>
        <taxon>Flavobacteriia</taxon>
        <taxon>Flavobacteriales</taxon>
        <taxon>Flavobacteriaceae</taxon>
        <taxon>Christiangramia</taxon>
    </lineage>
</organism>
<keyword evidence="2" id="KW-1133">Transmembrane helix</keyword>
<keyword evidence="2" id="KW-0472">Membrane</keyword>
<evidence type="ECO:0000313" key="3">
    <source>
        <dbReference type="EMBL" id="AVR45318.1"/>
    </source>
</evidence>
<reference evidence="4" key="1">
    <citation type="submission" date="2018-03" db="EMBL/GenBank/DDBJ databases">
        <title>Gramella fulva sp. nov., isolated from a dry surface of tidal flat.</title>
        <authorList>
            <person name="Hwang S.H."/>
            <person name="Hwang W.M."/>
            <person name="Kang K."/>
            <person name="Ahn T.-Y."/>
        </authorList>
    </citation>
    <scope>NUCLEOTIDE SEQUENCE [LARGE SCALE GENOMIC DNA]</scope>
    <source>
        <strain evidence="4">SH35</strain>
    </source>
</reference>
<name>A0A2R3Z504_9FLAO</name>
<evidence type="ECO:0000313" key="4">
    <source>
        <dbReference type="Proteomes" id="UP000241507"/>
    </source>
</evidence>
<evidence type="ECO:0000256" key="2">
    <source>
        <dbReference type="SAM" id="Phobius"/>
    </source>
</evidence>
<protein>
    <submittedName>
        <fullName evidence="3">Uncharacterized protein</fullName>
    </submittedName>
</protein>
<keyword evidence="4" id="KW-1185">Reference proteome</keyword>
<feature type="region of interest" description="Disordered" evidence="1">
    <location>
        <begin position="39"/>
        <end position="63"/>
    </location>
</feature>
<dbReference type="RefSeq" id="WP_107012096.1">
    <property type="nucleotide sequence ID" value="NZ_CP028136.1"/>
</dbReference>
<keyword evidence="2" id="KW-0812">Transmembrane</keyword>
<dbReference type="KEGG" id="grs:C7S20_08585"/>
<dbReference type="AlphaFoldDB" id="A0A2R3Z504"/>
<gene>
    <name evidence="3" type="ORF">C7S20_08585</name>
</gene>
<evidence type="ECO:0000256" key="1">
    <source>
        <dbReference type="SAM" id="MobiDB-lite"/>
    </source>
</evidence>
<accession>A0A2R3Z504</accession>
<feature type="transmembrane region" description="Helical" evidence="2">
    <location>
        <begin position="15"/>
        <end position="34"/>
    </location>
</feature>
<dbReference type="EMBL" id="CP028136">
    <property type="protein sequence ID" value="AVR45318.1"/>
    <property type="molecule type" value="Genomic_DNA"/>
</dbReference>
<sequence length="63" mass="7406">MEPGKNPETHLSRKWILFLQIGFIIVLFLTLQAIQWESKRDKRQSTTRSGEEPIVEETLTLNH</sequence>
<dbReference type="Proteomes" id="UP000241507">
    <property type="component" value="Chromosome"/>
</dbReference>
<dbReference type="OrthoDB" id="9814002at2"/>